<dbReference type="GO" id="GO:0006612">
    <property type="term" value="P:protein targeting to membrane"/>
    <property type="evidence" value="ECO:0007669"/>
    <property type="project" value="TreeGrafter"/>
</dbReference>
<keyword evidence="4 11" id="KW-0812">Transmembrane</keyword>
<evidence type="ECO:0000256" key="2">
    <source>
        <dbReference type="ARBA" id="ARBA00008574"/>
    </source>
</evidence>
<evidence type="ECO:0000256" key="3">
    <source>
        <dbReference type="ARBA" id="ARBA00022679"/>
    </source>
</evidence>
<feature type="domain" description="Palmitoyltransferase DHHC" evidence="13">
    <location>
        <begin position="153"/>
        <end position="278"/>
    </location>
</feature>
<dbReference type="InterPro" id="IPR001594">
    <property type="entry name" value="Palmitoyltrfase_DHHC"/>
</dbReference>
<evidence type="ECO:0000256" key="4">
    <source>
        <dbReference type="ARBA" id="ARBA00022692"/>
    </source>
</evidence>
<dbReference type="PANTHER" id="PTHR22883:SF43">
    <property type="entry name" value="PALMITOYLTRANSFERASE APP"/>
    <property type="match status" value="1"/>
</dbReference>
<dbReference type="GO" id="GO:0019706">
    <property type="term" value="F:protein-cysteine S-palmitoyltransferase activity"/>
    <property type="evidence" value="ECO:0007669"/>
    <property type="project" value="UniProtKB-EC"/>
</dbReference>
<comment type="catalytic activity">
    <reaction evidence="10 11">
        <text>L-cysteinyl-[protein] + hexadecanoyl-CoA = S-hexadecanoyl-L-cysteinyl-[protein] + CoA</text>
        <dbReference type="Rhea" id="RHEA:36683"/>
        <dbReference type="Rhea" id="RHEA-COMP:10131"/>
        <dbReference type="Rhea" id="RHEA-COMP:11032"/>
        <dbReference type="ChEBI" id="CHEBI:29950"/>
        <dbReference type="ChEBI" id="CHEBI:57287"/>
        <dbReference type="ChEBI" id="CHEBI:57379"/>
        <dbReference type="ChEBI" id="CHEBI:74151"/>
        <dbReference type="EC" id="2.3.1.225"/>
    </reaction>
</comment>
<sequence length="451" mass="50756">MYVAPPPQDTDPVAAAMARGGSPRVYEVWRGSNVFFLGGRFIFGPDVRSLFLTIFLIVVPVAVFCVFVARKLMNHFPHHLGISIMVVAVAFTLYDLTLLLLTSGRDPGIIPRNMHPPEPDAVEGSSDVGGEQTPQFRIPRMKDVTVNGITVKVKYCDTCMLYRPPRCSHCSICNNCVERFDHHCPWVGQCIGRRNYRFFFMFVFSTTLLCIYVFGFCWVYIKKIMDAEHTNIWRAMLKTPASIALIIYTFISVWFVGGLSVFHLYLISGNQTTYENFRYRYDRRDNPYNRGLVVNFKEVFFTSIPPPKSKFRARVPPDEGMKSSSMKSSSFSEGFISPSMGKAARDLGMGVKPMTWGEARTMGDLEAVMSNDAAEDKDSRINNASPDPMQRISSEGLEGQALMQPRRSSWGRKSGSWDISPDIMTLASGIGDSNRLSSDSSRRASINYSNR</sequence>
<feature type="transmembrane region" description="Helical" evidence="11">
    <location>
        <begin position="81"/>
        <end position="102"/>
    </location>
</feature>
<evidence type="ECO:0000256" key="1">
    <source>
        <dbReference type="ARBA" id="ARBA00004127"/>
    </source>
</evidence>
<evidence type="ECO:0000256" key="11">
    <source>
        <dbReference type="RuleBase" id="RU079119"/>
    </source>
</evidence>
<dbReference type="GO" id="GO:0005783">
    <property type="term" value="C:endoplasmic reticulum"/>
    <property type="evidence" value="ECO:0007669"/>
    <property type="project" value="TreeGrafter"/>
</dbReference>
<dbReference type="GO" id="GO:0005794">
    <property type="term" value="C:Golgi apparatus"/>
    <property type="evidence" value="ECO:0007669"/>
    <property type="project" value="TreeGrafter"/>
</dbReference>
<feature type="transmembrane region" description="Helical" evidence="11">
    <location>
        <begin position="50"/>
        <end position="69"/>
    </location>
</feature>
<dbReference type="GeneID" id="120255921"/>
<proteinExistence type="inferred from homology"/>
<evidence type="ECO:0000256" key="8">
    <source>
        <dbReference type="ARBA" id="ARBA00023288"/>
    </source>
</evidence>
<keyword evidence="14" id="KW-1185">Reference proteome</keyword>
<comment type="subcellular location">
    <subcellularLocation>
        <location evidence="1">Endomembrane system</location>
        <topology evidence="1">Multi-pass membrane protein</topology>
    </subcellularLocation>
</comment>
<dbReference type="Pfam" id="PF01529">
    <property type="entry name" value="DHHC"/>
    <property type="match status" value="1"/>
</dbReference>
<keyword evidence="5 11" id="KW-1133">Transmembrane helix</keyword>
<dbReference type="PROSITE" id="PS50216">
    <property type="entry name" value="DHHC"/>
    <property type="match status" value="1"/>
</dbReference>
<feature type="region of interest" description="Disordered" evidence="12">
    <location>
        <begin position="372"/>
        <end position="451"/>
    </location>
</feature>
<dbReference type="Proteomes" id="UP001515500">
    <property type="component" value="Unplaced"/>
</dbReference>
<keyword evidence="3 11" id="KW-0808">Transferase</keyword>
<comment type="domain">
    <text evidence="11">The DHHC domain is required for palmitoyltransferase activity.</text>
</comment>
<evidence type="ECO:0000259" key="13">
    <source>
        <dbReference type="Pfam" id="PF01529"/>
    </source>
</evidence>
<feature type="compositionally biased region" description="Low complexity" evidence="12">
    <location>
        <begin position="322"/>
        <end position="333"/>
    </location>
</feature>
<feature type="region of interest" description="Disordered" evidence="12">
    <location>
        <begin position="312"/>
        <end position="333"/>
    </location>
</feature>
<evidence type="ECO:0000256" key="6">
    <source>
        <dbReference type="ARBA" id="ARBA00023136"/>
    </source>
</evidence>
<dbReference type="RefSeq" id="XP_039119623.1">
    <property type="nucleotide sequence ID" value="XM_039263689.1"/>
</dbReference>
<evidence type="ECO:0000256" key="5">
    <source>
        <dbReference type="ARBA" id="ARBA00022989"/>
    </source>
</evidence>
<dbReference type="EC" id="2.3.1.225" evidence="11"/>
<accession>A0AB40AXT2</accession>
<name>A0AB40AXT2_DIOCR</name>
<dbReference type="AlphaFoldDB" id="A0AB40AXT2"/>
<keyword evidence="9 11" id="KW-0012">Acyltransferase</keyword>
<evidence type="ECO:0000313" key="15">
    <source>
        <dbReference type="RefSeq" id="XP_039119623.1"/>
    </source>
</evidence>
<keyword evidence="8" id="KW-0449">Lipoprotein</keyword>
<keyword evidence="6 11" id="KW-0472">Membrane</keyword>
<feature type="compositionally biased region" description="Low complexity" evidence="12">
    <location>
        <begin position="433"/>
        <end position="451"/>
    </location>
</feature>
<gene>
    <name evidence="15" type="primary">LOC120255921</name>
</gene>
<keyword evidence="7" id="KW-0564">Palmitate</keyword>
<evidence type="ECO:0000256" key="12">
    <source>
        <dbReference type="SAM" id="MobiDB-lite"/>
    </source>
</evidence>
<reference evidence="15" key="1">
    <citation type="submission" date="2025-08" db="UniProtKB">
        <authorList>
            <consortium name="RefSeq"/>
        </authorList>
    </citation>
    <scope>IDENTIFICATION</scope>
</reference>
<feature type="transmembrane region" description="Helical" evidence="11">
    <location>
        <begin position="198"/>
        <end position="221"/>
    </location>
</feature>
<evidence type="ECO:0000256" key="9">
    <source>
        <dbReference type="ARBA" id="ARBA00023315"/>
    </source>
</evidence>
<dbReference type="InterPro" id="IPR039859">
    <property type="entry name" value="PFA4/ZDH16/20/ERF2-like"/>
</dbReference>
<comment type="similarity">
    <text evidence="2 11">Belongs to the DHHC palmitoyltransferase family.</text>
</comment>
<evidence type="ECO:0000256" key="7">
    <source>
        <dbReference type="ARBA" id="ARBA00023139"/>
    </source>
</evidence>
<evidence type="ECO:0000256" key="10">
    <source>
        <dbReference type="ARBA" id="ARBA00048048"/>
    </source>
</evidence>
<dbReference type="PANTHER" id="PTHR22883">
    <property type="entry name" value="ZINC FINGER DHHC DOMAIN CONTAINING PROTEIN"/>
    <property type="match status" value="1"/>
</dbReference>
<evidence type="ECO:0000313" key="14">
    <source>
        <dbReference type="Proteomes" id="UP001515500"/>
    </source>
</evidence>
<feature type="compositionally biased region" description="Low complexity" evidence="12">
    <location>
        <begin position="406"/>
        <end position="417"/>
    </location>
</feature>
<feature type="transmembrane region" description="Helical" evidence="11">
    <location>
        <begin position="241"/>
        <end position="267"/>
    </location>
</feature>
<protein>
    <recommendedName>
        <fullName evidence="11">S-acyltransferase</fullName>
        <ecNumber evidence="11">2.3.1.225</ecNumber>
    </recommendedName>
    <alternativeName>
        <fullName evidence="11">Palmitoyltransferase</fullName>
    </alternativeName>
</protein>
<organism evidence="14 15">
    <name type="scientific">Dioscorea cayennensis subsp. rotundata</name>
    <name type="common">White Guinea yam</name>
    <name type="synonym">Dioscorea rotundata</name>
    <dbReference type="NCBI Taxonomy" id="55577"/>
    <lineage>
        <taxon>Eukaryota</taxon>
        <taxon>Viridiplantae</taxon>
        <taxon>Streptophyta</taxon>
        <taxon>Embryophyta</taxon>
        <taxon>Tracheophyta</taxon>
        <taxon>Spermatophyta</taxon>
        <taxon>Magnoliopsida</taxon>
        <taxon>Liliopsida</taxon>
        <taxon>Dioscoreales</taxon>
        <taxon>Dioscoreaceae</taxon>
        <taxon>Dioscorea</taxon>
    </lineage>
</organism>